<dbReference type="EMBL" id="JBBPBN010000009">
    <property type="protein sequence ID" value="KAK9032547.1"/>
    <property type="molecule type" value="Genomic_DNA"/>
</dbReference>
<keyword evidence="1" id="KW-1133">Transmembrane helix</keyword>
<keyword evidence="1" id="KW-0472">Membrane</keyword>
<organism evidence="2 3">
    <name type="scientific">Hibiscus sabdariffa</name>
    <name type="common">roselle</name>
    <dbReference type="NCBI Taxonomy" id="183260"/>
    <lineage>
        <taxon>Eukaryota</taxon>
        <taxon>Viridiplantae</taxon>
        <taxon>Streptophyta</taxon>
        <taxon>Embryophyta</taxon>
        <taxon>Tracheophyta</taxon>
        <taxon>Spermatophyta</taxon>
        <taxon>Magnoliopsida</taxon>
        <taxon>eudicotyledons</taxon>
        <taxon>Gunneridae</taxon>
        <taxon>Pentapetalae</taxon>
        <taxon>rosids</taxon>
        <taxon>malvids</taxon>
        <taxon>Malvales</taxon>
        <taxon>Malvaceae</taxon>
        <taxon>Malvoideae</taxon>
        <taxon>Hibiscus</taxon>
    </lineage>
</organism>
<keyword evidence="3" id="KW-1185">Reference proteome</keyword>
<dbReference type="Proteomes" id="UP001396334">
    <property type="component" value="Unassembled WGS sequence"/>
</dbReference>
<evidence type="ECO:0000256" key="1">
    <source>
        <dbReference type="SAM" id="Phobius"/>
    </source>
</evidence>
<name>A0ABR2T4Y0_9ROSI</name>
<feature type="transmembrane region" description="Helical" evidence="1">
    <location>
        <begin position="16"/>
        <end position="35"/>
    </location>
</feature>
<evidence type="ECO:0000313" key="2">
    <source>
        <dbReference type="EMBL" id="KAK9032547.1"/>
    </source>
</evidence>
<proteinExistence type="predicted"/>
<keyword evidence="1" id="KW-0812">Transmembrane</keyword>
<evidence type="ECO:0000313" key="3">
    <source>
        <dbReference type="Proteomes" id="UP001396334"/>
    </source>
</evidence>
<comment type="caution">
    <text evidence="2">The sequence shown here is derived from an EMBL/GenBank/DDBJ whole genome shotgun (WGS) entry which is preliminary data.</text>
</comment>
<sequence length="69" mass="7469">MADYAKVLHFGPSGELIVAAAGFGFMCLLSAGFSLERLIWESARELDNDRLYRRAGLSGRAFPFVTAAG</sequence>
<gene>
    <name evidence="2" type="ORF">V6N11_056807</name>
</gene>
<reference evidence="2 3" key="1">
    <citation type="journal article" date="2024" name="G3 (Bethesda)">
        <title>Genome assembly of Hibiscus sabdariffa L. provides insights into metabolisms of medicinal natural products.</title>
        <authorList>
            <person name="Kim T."/>
        </authorList>
    </citation>
    <scope>NUCLEOTIDE SEQUENCE [LARGE SCALE GENOMIC DNA]</scope>
    <source>
        <strain evidence="2">TK-2024</strain>
        <tissue evidence="2">Old leaves</tissue>
    </source>
</reference>
<protein>
    <submittedName>
        <fullName evidence="2">Uncharacterized protein</fullName>
    </submittedName>
</protein>
<accession>A0ABR2T4Y0</accession>